<sequence length="331" mass="36660">MANVQKYDGNVVKPTTQQTKLEDDFSAVRYEGNYGFDSFLKQGGASSDTDVVKFLTQNNMVSRADKLSLKTEGFACSTLSVKSPKGDALFGRNFDWQACNALVVSSKPSDGYASVSTVNMDFISAGYGGSVDRLPEKVRTMVALYAPLDGMNEKGLSAAVLMIEDSDNINQNTEKPDITTTTAVRLLLDKAANVDQAINLLKQHDMHASMGLMVHFALADTEGHSVVVEYVGNKMIVTKTPVITNFYLAYGEKNGIGTAQSHSRYDILMKQLSKTTTMSMEEVRDAMDSVSKHNFKDAESTEWSIVYNQSSGEVRYYHRENYKKVYTFHVE</sequence>
<accession>A0AA47I629</accession>
<dbReference type="AlphaFoldDB" id="A0AA47I629"/>
<evidence type="ECO:0000313" key="3">
    <source>
        <dbReference type="Proteomes" id="UP001164733"/>
    </source>
</evidence>
<dbReference type="InterPro" id="IPR005079">
    <property type="entry name" value="Peptidase_C45_hydrolase"/>
</dbReference>
<dbReference type="SUPFAM" id="SSF56235">
    <property type="entry name" value="N-terminal nucleophile aminohydrolases (Ntn hydrolases)"/>
    <property type="match status" value="1"/>
</dbReference>
<protein>
    <submittedName>
        <fullName evidence="2">Carcinine hydrolase/isopenicillin-N N-acyltransferase family protein</fullName>
    </submittedName>
</protein>
<organism evidence="2 3">
    <name type="scientific">Clostridium estertheticum</name>
    <dbReference type="NCBI Taxonomy" id="238834"/>
    <lineage>
        <taxon>Bacteria</taxon>
        <taxon>Bacillati</taxon>
        <taxon>Bacillota</taxon>
        <taxon>Clostridia</taxon>
        <taxon>Eubacteriales</taxon>
        <taxon>Clostridiaceae</taxon>
        <taxon>Clostridium</taxon>
    </lineage>
</organism>
<dbReference type="RefSeq" id="WP_253200303.1">
    <property type="nucleotide sequence ID" value="NZ_JAHLDP010000020.1"/>
</dbReference>
<dbReference type="PANTHER" id="PTHR35527:SF2">
    <property type="entry name" value="HYDROLASE"/>
    <property type="match status" value="1"/>
</dbReference>
<dbReference type="GO" id="GO:0016787">
    <property type="term" value="F:hydrolase activity"/>
    <property type="evidence" value="ECO:0007669"/>
    <property type="project" value="UniProtKB-KW"/>
</dbReference>
<dbReference type="InterPro" id="IPR029055">
    <property type="entry name" value="Ntn_hydrolases_N"/>
</dbReference>
<keyword evidence="2" id="KW-0378">Hydrolase</keyword>
<dbReference type="EMBL" id="CP086239">
    <property type="protein sequence ID" value="WAG59375.1"/>
    <property type="molecule type" value="Genomic_DNA"/>
</dbReference>
<dbReference type="Proteomes" id="UP001164733">
    <property type="component" value="Chromosome"/>
</dbReference>
<dbReference type="Gene3D" id="3.60.60.10">
    <property type="entry name" value="Penicillin V Acylase, Chain A"/>
    <property type="match status" value="1"/>
</dbReference>
<dbReference type="InterPro" id="IPR052193">
    <property type="entry name" value="Peptidase_C59"/>
</dbReference>
<evidence type="ECO:0000259" key="1">
    <source>
        <dbReference type="Pfam" id="PF03417"/>
    </source>
</evidence>
<name>A0AA47I629_9CLOT</name>
<feature type="domain" description="Peptidase C45 hydrolase" evidence="1">
    <location>
        <begin position="85"/>
        <end position="318"/>
    </location>
</feature>
<evidence type="ECO:0000313" key="2">
    <source>
        <dbReference type="EMBL" id="WAG59375.1"/>
    </source>
</evidence>
<gene>
    <name evidence="2" type="ORF">LL038_17265</name>
</gene>
<dbReference type="Pfam" id="PF03417">
    <property type="entry name" value="AAT"/>
    <property type="match status" value="1"/>
</dbReference>
<proteinExistence type="predicted"/>
<dbReference type="PANTHER" id="PTHR35527">
    <property type="entry name" value="CHOLOYLGLYCINE HYDROLASE"/>
    <property type="match status" value="1"/>
</dbReference>
<reference evidence="2" key="1">
    <citation type="submission" date="2021-11" db="EMBL/GenBank/DDBJ databases">
        <title>Clostridia strains as spoilage organisms.</title>
        <authorList>
            <person name="Wambui J."/>
            <person name="Stevens M.J.A."/>
            <person name="Stephan R."/>
        </authorList>
    </citation>
    <scope>NUCLEOTIDE SEQUENCE</scope>
    <source>
        <strain evidence="2">CF009</strain>
    </source>
</reference>